<keyword evidence="3" id="KW-1185">Reference proteome</keyword>
<feature type="region of interest" description="Disordered" evidence="1">
    <location>
        <begin position="1"/>
        <end position="24"/>
    </location>
</feature>
<dbReference type="EMBL" id="JANPWB010000009">
    <property type="protein sequence ID" value="KAJ1151636.1"/>
    <property type="molecule type" value="Genomic_DNA"/>
</dbReference>
<gene>
    <name evidence="2" type="ORF">NDU88_004416</name>
</gene>
<evidence type="ECO:0000256" key="1">
    <source>
        <dbReference type="SAM" id="MobiDB-lite"/>
    </source>
</evidence>
<evidence type="ECO:0000313" key="2">
    <source>
        <dbReference type="EMBL" id="KAJ1151636.1"/>
    </source>
</evidence>
<protein>
    <submittedName>
        <fullName evidence="2">Uncharacterized protein</fullName>
    </submittedName>
</protein>
<comment type="caution">
    <text evidence="2">The sequence shown here is derived from an EMBL/GenBank/DDBJ whole genome shotgun (WGS) entry which is preliminary data.</text>
</comment>
<reference evidence="2" key="1">
    <citation type="journal article" date="2022" name="bioRxiv">
        <title>Sequencing and chromosome-scale assembly of the giantPleurodeles waltlgenome.</title>
        <authorList>
            <person name="Brown T."/>
            <person name="Elewa A."/>
            <person name="Iarovenko S."/>
            <person name="Subramanian E."/>
            <person name="Araus A.J."/>
            <person name="Petzold A."/>
            <person name="Susuki M."/>
            <person name="Suzuki K.-i.T."/>
            <person name="Hayashi T."/>
            <person name="Toyoda A."/>
            <person name="Oliveira C."/>
            <person name="Osipova E."/>
            <person name="Leigh N.D."/>
            <person name="Simon A."/>
            <person name="Yun M.H."/>
        </authorList>
    </citation>
    <scope>NUCLEOTIDE SEQUENCE</scope>
    <source>
        <strain evidence="2">20211129_DDA</strain>
        <tissue evidence="2">Liver</tissue>
    </source>
</reference>
<name>A0AAV7RGV4_PLEWA</name>
<feature type="region of interest" description="Disordered" evidence="1">
    <location>
        <begin position="81"/>
        <end position="109"/>
    </location>
</feature>
<dbReference type="Proteomes" id="UP001066276">
    <property type="component" value="Chromosome 5"/>
</dbReference>
<accession>A0AAV7RGV4</accession>
<evidence type="ECO:0000313" key="3">
    <source>
        <dbReference type="Proteomes" id="UP001066276"/>
    </source>
</evidence>
<sequence>MNVGQGHCNRPTDTEPAQQYPGGTITSEIRALDGIQTPTNQAVSPVEGGDFKSLLGRIGGGRRAAAAPARKTHWEAVQERRAADTAATNDVPFEMAPTEKTPGPVEGMR</sequence>
<proteinExistence type="predicted"/>
<dbReference type="AlphaFoldDB" id="A0AAV7RGV4"/>
<organism evidence="2 3">
    <name type="scientific">Pleurodeles waltl</name>
    <name type="common">Iberian ribbed newt</name>
    <dbReference type="NCBI Taxonomy" id="8319"/>
    <lineage>
        <taxon>Eukaryota</taxon>
        <taxon>Metazoa</taxon>
        <taxon>Chordata</taxon>
        <taxon>Craniata</taxon>
        <taxon>Vertebrata</taxon>
        <taxon>Euteleostomi</taxon>
        <taxon>Amphibia</taxon>
        <taxon>Batrachia</taxon>
        <taxon>Caudata</taxon>
        <taxon>Salamandroidea</taxon>
        <taxon>Salamandridae</taxon>
        <taxon>Pleurodelinae</taxon>
        <taxon>Pleurodeles</taxon>
    </lineage>
</organism>